<comment type="caution">
    <text evidence="1">The sequence shown here is derived from an EMBL/GenBank/DDBJ whole genome shotgun (WGS) entry which is preliminary data.</text>
</comment>
<evidence type="ECO:0000313" key="1">
    <source>
        <dbReference type="EMBL" id="NEZ57319.1"/>
    </source>
</evidence>
<dbReference type="EMBL" id="QXHD01000004">
    <property type="protein sequence ID" value="NEZ57319.1"/>
    <property type="molecule type" value="Genomic_DNA"/>
</dbReference>
<dbReference type="Proteomes" id="UP000481033">
    <property type="component" value="Unassembled WGS sequence"/>
</dbReference>
<keyword evidence="2" id="KW-1185">Reference proteome</keyword>
<protein>
    <submittedName>
        <fullName evidence="1">Uncharacterized protein</fullName>
    </submittedName>
</protein>
<sequence length="244" mass="27019">MDNLVGVMPCARPELLHATDQNLGLIVSGVLAIARMASFMPNLYSQKFLGSVCIVLSFALGSSPGLAKVSKSSIEQPTFKGEPDSDTPYIRPQASCPQDFAALSTLLIRDIPSYTNRILQSSVADIRSAYRPAYVITASQPDRVPLEIKDRVYTTLPDDGQDLQQLFFTTLERQYSESEAISISHFHWLFLAPDEAGWQMVFMFSAIEAEDENLLPPRDSSQGSVGQAVQRWLQDCQARAIQPM</sequence>
<dbReference type="RefSeq" id="WP_163699377.1">
    <property type="nucleotide sequence ID" value="NZ_QXHD01000004.1"/>
</dbReference>
<dbReference type="AlphaFoldDB" id="A0A6M0RMD3"/>
<gene>
    <name evidence="1" type="ORF">DXZ20_16900</name>
</gene>
<name>A0A6M0RMD3_9CYAN</name>
<organism evidence="1 2">
    <name type="scientific">Adonisia turfae CCMR0081</name>
    <dbReference type="NCBI Taxonomy" id="2292702"/>
    <lineage>
        <taxon>Bacteria</taxon>
        <taxon>Bacillati</taxon>
        <taxon>Cyanobacteriota</taxon>
        <taxon>Adonisia</taxon>
        <taxon>Adonisia turfae</taxon>
    </lineage>
</organism>
<proteinExistence type="predicted"/>
<reference evidence="1 2" key="1">
    <citation type="journal article" date="2020" name="Microb. Ecol.">
        <title>Ecogenomics of the Marine Benthic Filamentous Cyanobacterium Adonisia.</title>
        <authorList>
            <person name="Walter J.M."/>
            <person name="Coutinho F.H."/>
            <person name="Leomil L."/>
            <person name="Hargreaves P.I."/>
            <person name="Campeao M.E."/>
            <person name="Vieira V.V."/>
            <person name="Silva B.S."/>
            <person name="Fistarol G.O."/>
            <person name="Salomon P.S."/>
            <person name="Sawabe T."/>
            <person name="Mino S."/>
            <person name="Hosokawa M."/>
            <person name="Miyashita H."/>
            <person name="Maruyama F."/>
            <person name="van Verk M.C."/>
            <person name="Dutilh B.E."/>
            <person name="Thompson C.C."/>
            <person name="Thompson F.L."/>
        </authorList>
    </citation>
    <scope>NUCLEOTIDE SEQUENCE [LARGE SCALE GENOMIC DNA]</scope>
    <source>
        <strain evidence="1 2">CCMR0081</strain>
    </source>
</reference>
<accession>A0A6M0RMD3</accession>
<evidence type="ECO:0000313" key="2">
    <source>
        <dbReference type="Proteomes" id="UP000481033"/>
    </source>
</evidence>